<feature type="transmembrane region" description="Helical" evidence="1">
    <location>
        <begin position="58"/>
        <end position="83"/>
    </location>
</feature>
<dbReference type="EMBL" id="CAEZVY010000072">
    <property type="protein sequence ID" value="CAB4643424.1"/>
    <property type="molecule type" value="Genomic_DNA"/>
</dbReference>
<dbReference type="EMBL" id="CAEZTM010000073">
    <property type="protein sequence ID" value="CAB4579032.1"/>
    <property type="molecule type" value="Genomic_DNA"/>
</dbReference>
<reference evidence="2" key="1">
    <citation type="submission" date="2020-05" db="EMBL/GenBank/DDBJ databases">
        <authorList>
            <person name="Chiriac C."/>
            <person name="Salcher M."/>
            <person name="Ghai R."/>
            <person name="Kavagutti S V."/>
        </authorList>
    </citation>
    <scope>NUCLEOTIDE SEQUENCE</scope>
</reference>
<dbReference type="PANTHER" id="PTHR31721">
    <property type="entry name" value="OS06G0710300 PROTEIN"/>
    <property type="match status" value="1"/>
</dbReference>
<sequence length="173" mass="17944">MADINLGMRKFVGLTRYAVFVPALAAMVGAILLLAQGSIAVVVAVFDSIAIQTPLKDTVVEVLTAVDAILLGTVLLVIGYGLYELFVDSDIELPKWLQVRDLDDLKSKLIAVVVAIIAVIFVGVVINSDRAADVISYGVGAGALLLGLAAFAFATKKDSGATPTVTGTSVPKA</sequence>
<name>A0A6J6ERC0_9ZZZZ</name>
<dbReference type="PANTHER" id="PTHR31721:SF4">
    <property type="entry name" value="OS06G0710300 PROTEIN"/>
    <property type="match status" value="1"/>
</dbReference>
<evidence type="ECO:0000313" key="3">
    <source>
        <dbReference type="EMBL" id="CAB4643424.1"/>
    </source>
</evidence>
<keyword evidence="1" id="KW-0472">Membrane</keyword>
<protein>
    <submittedName>
        <fullName evidence="2">Unannotated protein</fullName>
    </submittedName>
</protein>
<proteinExistence type="predicted"/>
<dbReference type="Pfam" id="PF03350">
    <property type="entry name" value="UPF0114"/>
    <property type="match status" value="1"/>
</dbReference>
<accession>A0A6J6ERC0</accession>
<keyword evidence="1" id="KW-0812">Transmembrane</keyword>
<feature type="transmembrane region" description="Helical" evidence="1">
    <location>
        <begin position="134"/>
        <end position="154"/>
    </location>
</feature>
<dbReference type="AlphaFoldDB" id="A0A6J6ERC0"/>
<keyword evidence="1" id="KW-1133">Transmembrane helix</keyword>
<organism evidence="2">
    <name type="scientific">freshwater metagenome</name>
    <dbReference type="NCBI Taxonomy" id="449393"/>
    <lineage>
        <taxon>unclassified sequences</taxon>
        <taxon>metagenomes</taxon>
        <taxon>ecological metagenomes</taxon>
    </lineage>
</organism>
<gene>
    <name evidence="2" type="ORF">UFOPK1684_01257</name>
    <name evidence="3" type="ORF">UFOPK2158_00784</name>
</gene>
<evidence type="ECO:0000313" key="2">
    <source>
        <dbReference type="EMBL" id="CAB4579032.1"/>
    </source>
</evidence>
<dbReference type="PIRSF" id="PIRSF026509">
    <property type="entry name" value="UCP026509"/>
    <property type="match status" value="1"/>
</dbReference>
<feature type="transmembrane region" description="Helical" evidence="1">
    <location>
        <begin position="109"/>
        <end position="127"/>
    </location>
</feature>
<evidence type="ECO:0000256" key="1">
    <source>
        <dbReference type="SAM" id="Phobius"/>
    </source>
</evidence>
<feature type="transmembrane region" description="Helical" evidence="1">
    <location>
        <begin position="20"/>
        <end position="46"/>
    </location>
</feature>
<dbReference type="InterPro" id="IPR005134">
    <property type="entry name" value="UPF0114"/>
</dbReference>